<evidence type="ECO:0000256" key="2">
    <source>
        <dbReference type="ARBA" id="ARBA00022857"/>
    </source>
</evidence>
<reference evidence="5 6" key="2">
    <citation type="submission" date="2016-08" db="EMBL/GenBank/DDBJ databases">
        <title>Pervasive Adenine N6-methylation of Active Genes in Fungi.</title>
        <authorList>
            <consortium name="DOE Joint Genome Institute"/>
            <person name="Mondo S.J."/>
            <person name="Dannebaum R.O."/>
            <person name="Kuo R.C."/>
            <person name="Labutti K."/>
            <person name="Haridas S."/>
            <person name="Kuo A."/>
            <person name="Salamov A."/>
            <person name="Ahrendt S.R."/>
            <person name="Lipzen A."/>
            <person name="Sullivan W."/>
            <person name="Andreopoulos W.B."/>
            <person name="Clum A."/>
            <person name="Lindquist E."/>
            <person name="Daum C."/>
            <person name="Ramamoorthy G.K."/>
            <person name="Gryganskyi A."/>
            <person name="Culley D."/>
            <person name="Magnuson J.K."/>
            <person name="James T.Y."/>
            <person name="O'Malley M.A."/>
            <person name="Stajich J.E."/>
            <person name="Spatafora J.W."/>
            <person name="Visel A."/>
            <person name="Grigoriev I.V."/>
        </authorList>
    </citation>
    <scope>NUCLEOTIDE SEQUENCE [LARGE SCALE GENOMIC DNA]</scope>
    <source>
        <strain evidence="5 6">S4</strain>
    </source>
</reference>
<proteinExistence type="inferred from homology"/>
<dbReference type="SUPFAM" id="SSF51735">
    <property type="entry name" value="NAD(P)-binding Rossmann-fold domains"/>
    <property type="match status" value="1"/>
</dbReference>
<dbReference type="InterPro" id="IPR002347">
    <property type="entry name" value="SDR_fam"/>
</dbReference>
<dbReference type="AlphaFoldDB" id="A0A1Y1WZY2"/>
<protein>
    <submittedName>
        <fullName evidence="5">Gluconate 5-dehydrogenase</fullName>
    </submittedName>
</protein>
<name>A0A1Y1WZY2_9FUNG</name>
<dbReference type="Pfam" id="PF00106">
    <property type="entry name" value="adh_short"/>
    <property type="match status" value="1"/>
</dbReference>
<organism evidence="5 6">
    <name type="scientific">Anaeromyces robustus</name>
    <dbReference type="NCBI Taxonomy" id="1754192"/>
    <lineage>
        <taxon>Eukaryota</taxon>
        <taxon>Fungi</taxon>
        <taxon>Fungi incertae sedis</taxon>
        <taxon>Chytridiomycota</taxon>
        <taxon>Chytridiomycota incertae sedis</taxon>
        <taxon>Neocallimastigomycetes</taxon>
        <taxon>Neocallimastigales</taxon>
        <taxon>Neocallimastigaceae</taxon>
        <taxon>Anaeromyces</taxon>
    </lineage>
</organism>
<evidence type="ECO:0000256" key="1">
    <source>
        <dbReference type="ARBA" id="ARBA00006484"/>
    </source>
</evidence>
<dbReference type="CDD" id="cd05233">
    <property type="entry name" value="SDR_c"/>
    <property type="match status" value="1"/>
</dbReference>
<keyword evidence="6" id="KW-1185">Reference proteome</keyword>
<keyword evidence="3" id="KW-0560">Oxidoreductase</keyword>
<evidence type="ECO:0000256" key="3">
    <source>
        <dbReference type="ARBA" id="ARBA00023002"/>
    </source>
</evidence>
<dbReference type="InterPro" id="IPR036291">
    <property type="entry name" value="NAD(P)-bd_dom_sf"/>
</dbReference>
<dbReference type="PRINTS" id="PR00081">
    <property type="entry name" value="GDHRDH"/>
</dbReference>
<dbReference type="Proteomes" id="UP000193944">
    <property type="component" value="Unassembled WGS sequence"/>
</dbReference>
<evidence type="ECO:0000313" key="5">
    <source>
        <dbReference type="EMBL" id="ORX78746.1"/>
    </source>
</evidence>
<keyword evidence="2" id="KW-0521">NADP</keyword>
<dbReference type="EMBL" id="MCFG01000199">
    <property type="protein sequence ID" value="ORX78746.1"/>
    <property type="molecule type" value="Genomic_DNA"/>
</dbReference>
<dbReference type="PANTHER" id="PTHR43391">
    <property type="entry name" value="RETINOL DEHYDROGENASE-RELATED"/>
    <property type="match status" value="1"/>
</dbReference>
<dbReference type="PANTHER" id="PTHR43391:SF14">
    <property type="entry name" value="DEHYDROGENASE_REDUCTASE SDR FAMILY PROTEIN 7-LIKE"/>
    <property type="match status" value="1"/>
</dbReference>
<comment type="similarity">
    <text evidence="1 4">Belongs to the short-chain dehydrogenases/reductases (SDR) family.</text>
</comment>
<dbReference type="OrthoDB" id="294295at2759"/>
<dbReference type="GO" id="GO:0016491">
    <property type="term" value="F:oxidoreductase activity"/>
    <property type="evidence" value="ECO:0007669"/>
    <property type="project" value="UniProtKB-KW"/>
</dbReference>
<evidence type="ECO:0000256" key="4">
    <source>
        <dbReference type="RuleBase" id="RU000363"/>
    </source>
</evidence>
<gene>
    <name evidence="5" type="ORF">BCR32DRAFT_328414</name>
</gene>
<reference evidence="5 6" key="1">
    <citation type="submission" date="2016-08" db="EMBL/GenBank/DDBJ databases">
        <title>A Parts List for Fungal Cellulosomes Revealed by Comparative Genomics.</title>
        <authorList>
            <consortium name="DOE Joint Genome Institute"/>
            <person name="Haitjema C.H."/>
            <person name="Gilmore S.P."/>
            <person name="Henske J.K."/>
            <person name="Solomon K.V."/>
            <person name="De Groot R."/>
            <person name="Kuo A."/>
            <person name="Mondo S.J."/>
            <person name="Salamov A.A."/>
            <person name="Labutti K."/>
            <person name="Zhao Z."/>
            <person name="Chiniquy J."/>
            <person name="Barry K."/>
            <person name="Brewer H.M."/>
            <person name="Purvine S.O."/>
            <person name="Wright A.T."/>
            <person name="Boxma B."/>
            <person name="Van Alen T."/>
            <person name="Hackstein J.H."/>
            <person name="Baker S.E."/>
            <person name="Grigoriev I.V."/>
            <person name="O'Malley M.A."/>
        </authorList>
    </citation>
    <scope>NUCLEOTIDE SEQUENCE [LARGE SCALE GENOMIC DNA]</scope>
    <source>
        <strain evidence="5 6">S4</strain>
    </source>
</reference>
<dbReference type="STRING" id="1754192.A0A1Y1WZY2"/>
<accession>A0A1Y1WZY2</accession>
<sequence length="264" mass="29196">MGVRLQGFNVFITGGSCGMGYEMAKELLSRGATVVISARGVEKLNKAYEKLKSEGYDVYSIPLDVTNEESVNNAVTWYKEHFDHLDMLVNNAGIGNNAPGMISIKDNKHFYDIPVSTFKSIVETNFNGIFLVSRAFVPIMIEKGKGRIVNVSTSASTMTRKGMIPYGPSKAAMEAMSTILSEELKEFEITVNIICPGGPTDTDMTTEEMKTFFNENDIPILKSNILNKTILFLASPNADGLTGEKIIGKEFNEWLKNRNISFEC</sequence>
<evidence type="ECO:0000313" key="6">
    <source>
        <dbReference type="Proteomes" id="UP000193944"/>
    </source>
</evidence>
<dbReference type="PRINTS" id="PR00080">
    <property type="entry name" value="SDRFAMILY"/>
</dbReference>
<dbReference type="Gene3D" id="3.40.50.720">
    <property type="entry name" value="NAD(P)-binding Rossmann-like Domain"/>
    <property type="match status" value="1"/>
</dbReference>
<dbReference type="PROSITE" id="PS51257">
    <property type="entry name" value="PROKAR_LIPOPROTEIN"/>
    <property type="match status" value="1"/>
</dbReference>
<comment type="caution">
    <text evidence="5">The sequence shown here is derived from an EMBL/GenBank/DDBJ whole genome shotgun (WGS) entry which is preliminary data.</text>
</comment>